<keyword evidence="2" id="KW-1185">Reference proteome</keyword>
<accession>A0A0V1IHH2</accession>
<reference evidence="1 2" key="1">
    <citation type="submission" date="2015-01" db="EMBL/GenBank/DDBJ databases">
        <title>Evolution of Trichinella species and genotypes.</title>
        <authorList>
            <person name="Korhonen P.K."/>
            <person name="Edoardo P."/>
            <person name="Giuseppe L.R."/>
            <person name="Gasser R.B."/>
        </authorList>
    </citation>
    <scope>NUCLEOTIDE SEQUENCE [LARGE SCALE GENOMIC DNA]</scope>
    <source>
        <strain evidence="1">ISS588</strain>
    </source>
</reference>
<sequence length="71" mass="8581">MPTNSKHISWINLRYALHKKKKIENKSPTRQNFHHVMRSIVQFYTTRLDFVLHAIRPTAMLIDNRFLSFNK</sequence>
<protein>
    <submittedName>
        <fullName evidence="1">Uncharacterized protein</fullName>
    </submittedName>
</protein>
<dbReference type="EMBL" id="JYDS01000181">
    <property type="protein sequence ID" value="KRZ22173.1"/>
    <property type="molecule type" value="Genomic_DNA"/>
</dbReference>
<comment type="caution">
    <text evidence="1">The sequence shown here is derived from an EMBL/GenBank/DDBJ whole genome shotgun (WGS) entry which is preliminary data.</text>
</comment>
<proteinExistence type="predicted"/>
<dbReference type="Proteomes" id="UP000054805">
    <property type="component" value="Unassembled WGS sequence"/>
</dbReference>
<evidence type="ECO:0000313" key="2">
    <source>
        <dbReference type="Proteomes" id="UP000054805"/>
    </source>
</evidence>
<organism evidence="1 2">
    <name type="scientific">Trichinella pseudospiralis</name>
    <name type="common">Parasitic roundworm</name>
    <dbReference type="NCBI Taxonomy" id="6337"/>
    <lineage>
        <taxon>Eukaryota</taxon>
        <taxon>Metazoa</taxon>
        <taxon>Ecdysozoa</taxon>
        <taxon>Nematoda</taxon>
        <taxon>Enoplea</taxon>
        <taxon>Dorylaimia</taxon>
        <taxon>Trichinellida</taxon>
        <taxon>Trichinellidae</taxon>
        <taxon>Trichinella</taxon>
    </lineage>
</organism>
<name>A0A0V1IHH2_TRIPS</name>
<gene>
    <name evidence="1" type="ORF">T4B_2393</name>
</gene>
<evidence type="ECO:0000313" key="1">
    <source>
        <dbReference type="EMBL" id="KRZ22173.1"/>
    </source>
</evidence>
<dbReference type="AlphaFoldDB" id="A0A0V1IHH2"/>